<feature type="domain" description="NB-ARC" evidence="2">
    <location>
        <begin position="59"/>
        <end position="135"/>
    </location>
</feature>
<dbReference type="InterPro" id="IPR027417">
    <property type="entry name" value="P-loop_NTPase"/>
</dbReference>
<proteinExistence type="predicted"/>
<dbReference type="Pfam" id="PF00931">
    <property type="entry name" value="NB-ARC"/>
    <property type="match status" value="1"/>
</dbReference>
<accession>A0A8M8UTG9</accession>
<dbReference type="KEGG" id="sind:110011464"/>
<protein>
    <submittedName>
        <fullName evidence="4">Disease resistance protein RPP13-like</fullName>
    </submittedName>
</protein>
<dbReference type="SUPFAM" id="SSF52540">
    <property type="entry name" value="P-loop containing nucleoside triphosphate hydrolases"/>
    <property type="match status" value="1"/>
</dbReference>
<evidence type="ECO:0000256" key="1">
    <source>
        <dbReference type="ARBA" id="ARBA00022821"/>
    </source>
</evidence>
<dbReference type="Proteomes" id="UP000504604">
    <property type="component" value="Unplaced"/>
</dbReference>
<organism evidence="3 4">
    <name type="scientific">Sesamum indicum</name>
    <name type="common">Oriental sesame</name>
    <name type="synonym">Sesamum orientale</name>
    <dbReference type="NCBI Taxonomy" id="4182"/>
    <lineage>
        <taxon>Eukaryota</taxon>
        <taxon>Viridiplantae</taxon>
        <taxon>Streptophyta</taxon>
        <taxon>Embryophyta</taxon>
        <taxon>Tracheophyta</taxon>
        <taxon>Spermatophyta</taxon>
        <taxon>Magnoliopsida</taxon>
        <taxon>eudicotyledons</taxon>
        <taxon>Gunneridae</taxon>
        <taxon>Pentapetalae</taxon>
        <taxon>asterids</taxon>
        <taxon>lamiids</taxon>
        <taxon>Lamiales</taxon>
        <taxon>Pedaliaceae</taxon>
        <taxon>Sesamum</taxon>
    </lineage>
</organism>
<dbReference type="PANTHER" id="PTHR36766">
    <property type="entry name" value="PLANT BROAD-SPECTRUM MILDEW RESISTANCE PROTEIN RPW8"/>
    <property type="match status" value="1"/>
</dbReference>
<evidence type="ECO:0000313" key="3">
    <source>
        <dbReference type="Proteomes" id="UP000504604"/>
    </source>
</evidence>
<name>A0A8M8UTG9_SESIN</name>
<reference evidence="4" key="1">
    <citation type="submission" date="2025-08" db="UniProtKB">
        <authorList>
            <consortium name="RefSeq"/>
        </authorList>
    </citation>
    <scope>IDENTIFICATION</scope>
</reference>
<dbReference type="GO" id="GO:0006952">
    <property type="term" value="P:defense response"/>
    <property type="evidence" value="ECO:0007669"/>
    <property type="project" value="UniProtKB-KW"/>
</dbReference>
<evidence type="ECO:0000313" key="4">
    <source>
        <dbReference type="RefSeq" id="XP_020547259.1"/>
    </source>
</evidence>
<dbReference type="GeneID" id="110011464"/>
<keyword evidence="1" id="KW-0611">Plant defense</keyword>
<gene>
    <name evidence="4" type="primary">LOC110011464</name>
</gene>
<keyword evidence="3" id="KW-1185">Reference proteome</keyword>
<dbReference type="AlphaFoldDB" id="A0A8M8UTG9"/>
<sequence>MHQIREDIKDIKSCLSDLTKQLESMSVGDNSSRLVDDTDRSRRTYGHEVEKYFVGMKEDIKHLESILTTDDKSNGVIFICGMGGLGKTTLATKIYNGEAVERRFKYRAWVCVSQQFQPKTTFQRLLKQLLPNESEERRYIGQKVVPKADSKVLLTTRNQSIASRGYVHNLKCLDEDEGWELL</sequence>
<dbReference type="RefSeq" id="XP_020547259.1">
    <property type="nucleotide sequence ID" value="XM_020691600.1"/>
</dbReference>
<dbReference type="Gene3D" id="3.40.50.300">
    <property type="entry name" value="P-loop containing nucleotide triphosphate hydrolases"/>
    <property type="match status" value="1"/>
</dbReference>
<dbReference type="OrthoDB" id="3027644at2759"/>
<dbReference type="GO" id="GO:0043531">
    <property type="term" value="F:ADP binding"/>
    <property type="evidence" value="ECO:0007669"/>
    <property type="project" value="InterPro"/>
</dbReference>
<dbReference type="InterPro" id="IPR002182">
    <property type="entry name" value="NB-ARC"/>
</dbReference>
<evidence type="ECO:0000259" key="2">
    <source>
        <dbReference type="Pfam" id="PF00931"/>
    </source>
</evidence>
<dbReference type="PANTHER" id="PTHR36766:SF64">
    <property type="entry name" value="OS12G0206100 PROTEIN"/>
    <property type="match status" value="1"/>
</dbReference>